<dbReference type="InterPro" id="IPR038974">
    <property type="entry name" value="CIF1/2"/>
</dbReference>
<dbReference type="EMBL" id="PSQE01000008">
    <property type="protein sequence ID" value="RHN40223.1"/>
    <property type="molecule type" value="Genomic_DNA"/>
</dbReference>
<keyword evidence="1" id="KW-0472">Membrane</keyword>
<proteinExistence type="predicted"/>
<gene>
    <name evidence="2" type="ORF">MtrunA17_Chr8g0352441</name>
</gene>
<name>A0A396GI22_MEDTR</name>
<accession>A0A396GI22</accession>
<dbReference type="Proteomes" id="UP000265566">
    <property type="component" value="Chromosome 8"/>
</dbReference>
<evidence type="ECO:0000313" key="2">
    <source>
        <dbReference type="EMBL" id="RHN40223.1"/>
    </source>
</evidence>
<dbReference type="PANTHER" id="PTHR35290">
    <property type="entry name" value="PROTEIN CASPARIAN STRIP INTEGRITY FACTOR 1-RELATED"/>
    <property type="match status" value="1"/>
</dbReference>
<evidence type="ECO:0000256" key="1">
    <source>
        <dbReference type="SAM" id="Phobius"/>
    </source>
</evidence>
<reference evidence="3" key="1">
    <citation type="journal article" date="2018" name="Nat. Plants">
        <title>Whole-genome landscape of Medicago truncatula symbiotic genes.</title>
        <authorList>
            <person name="Pecrix Y."/>
            <person name="Staton S.E."/>
            <person name="Sallet E."/>
            <person name="Lelandais-Briere C."/>
            <person name="Moreau S."/>
            <person name="Carrere S."/>
            <person name="Blein T."/>
            <person name="Jardinaud M.F."/>
            <person name="Latrasse D."/>
            <person name="Zouine M."/>
            <person name="Zahm M."/>
            <person name="Kreplak J."/>
            <person name="Mayjonade B."/>
            <person name="Satge C."/>
            <person name="Perez M."/>
            <person name="Cauet S."/>
            <person name="Marande W."/>
            <person name="Chantry-Darmon C."/>
            <person name="Lopez-Roques C."/>
            <person name="Bouchez O."/>
            <person name="Berard A."/>
            <person name="Debelle F."/>
            <person name="Munos S."/>
            <person name="Bendahmane A."/>
            <person name="Berges H."/>
            <person name="Niebel A."/>
            <person name="Buitink J."/>
            <person name="Frugier F."/>
            <person name="Benhamed M."/>
            <person name="Crespi M."/>
            <person name="Gouzy J."/>
            <person name="Gamas P."/>
        </authorList>
    </citation>
    <scope>NUCLEOTIDE SEQUENCE [LARGE SCALE GENOMIC DNA]</scope>
    <source>
        <strain evidence="3">cv. Jemalong A17</strain>
    </source>
</reference>
<comment type="caution">
    <text evidence="2">The sequence shown here is derived from an EMBL/GenBank/DDBJ whole genome shotgun (WGS) entry which is preliminary data.</text>
</comment>
<evidence type="ECO:0000313" key="3">
    <source>
        <dbReference type="Proteomes" id="UP000265566"/>
    </source>
</evidence>
<keyword evidence="1" id="KW-0812">Transmembrane</keyword>
<feature type="transmembrane region" description="Helical" evidence="1">
    <location>
        <begin position="21"/>
        <end position="42"/>
    </location>
</feature>
<dbReference type="AlphaFoldDB" id="A0A396GI22"/>
<sequence length="144" mass="16635">MLSYYYKIKKTVNFSFVVNKSSYLGNLFLIAIYIGNISFVKVHVEKYQLALLNMDFMFLKKFTLLFLLISGSLLTTSFAGRASNFIRISNEDVNAVHEVTTKMAMNEEEVRSIHERLLRANTKDYGRYDPSPTFSKPPFKLIPN</sequence>
<protein>
    <recommendedName>
        <fullName evidence="4">Transmembrane protein</fullName>
    </recommendedName>
</protein>
<dbReference type="Gramene" id="rna46346">
    <property type="protein sequence ID" value="RHN40223.1"/>
    <property type="gene ID" value="gene46346"/>
</dbReference>
<organism evidence="2 3">
    <name type="scientific">Medicago truncatula</name>
    <name type="common">Barrel medic</name>
    <name type="synonym">Medicago tribuloides</name>
    <dbReference type="NCBI Taxonomy" id="3880"/>
    <lineage>
        <taxon>Eukaryota</taxon>
        <taxon>Viridiplantae</taxon>
        <taxon>Streptophyta</taxon>
        <taxon>Embryophyta</taxon>
        <taxon>Tracheophyta</taxon>
        <taxon>Spermatophyta</taxon>
        <taxon>Magnoliopsida</taxon>
        <taxon>eudicotyledons</taxon>
        <taxon>Gunneridae</taxon>
        <taxon>Pentapetalae</taxon>
        <taxon>rosids</taxon>
        <taxon>fabids</taxon>
        <taxon>Fabales</taxon>
        <taxon>Fabaceae</taxon>
        <taxon>Papilionoideae</taxon>
        <taxon>50 kb inversion clade</taxon>
        <taxon>NPAAA clade</taxon>
        <taxon>Hologalegina</taxon>
        <taxon>IRL clade</taxon>
        <taxon>Trifolieae</taxon>
        <taxon>Medicago</taxon>
    </lineage>
</organism>
<feature type="transmembrane region" description="Helical" evidence="1">
    <location>
        <begin position="62"/>
        <end position="80"/>
    </location>
</feature>
<keyword evidence="1" id="KW-1133">Transmembrane helix</keyword>
<dbReference type="PANTHER" id="PTHR35290:SF2">
    <property type="entry name" value="PROTEIN CASPARIAN STRIP INTEGRITY FACTOR 1"/>
    <property type="match status" value="1"/>
</dbReference>
<evidence type="ECO:0008006" key="4">
    <source>
        <dbReference type="Google" id="ProtNLM"/>
    </source>
</evidence>